<keyword evidence="2" id="KW-1185">Reference proteome</keyword>
<evidence type="ECO:0000313" key="1">
    <source>
        <dbReference type="EMBL" id="KIJ39303.1"/>
    </source>
</evidence>
<dbReference type="GO" id="GO:0020037">
    <property type="term" value="F:heme binding"/>
    <property type="evidence" value="ECO:0007669"/>
    <property type="project" value="InterPro"/>
</dbReference>
<dbReference type="GO" id="GO:0005506">
    <property type="term" value="F:iron ion binding"/>
    <property type="evidence" value="ECO:0007669"/>
    <property type="project" value="InterPro"/>
</dbReference>
<dbReference type="InterPro" id="IPR036396">
    <property type="entry name" value="Cyt_P450_sf"/>
</dbReference>
<name>A0A0C9U8D8_SPHS4</name>
<accession>A0A0C9U8D8</accession>
<dbReference type="EMBL" id="KN837153">
    <property type="protein sequence ID" value="KIJ39303.1"/>
    <property type="molecule type" value="Genomic_DNA"/>
</dbReference>
<evidence type="ECO:0000313" key="2">
    <source>
        <dbReference type="Proteomes" id="UP000054279"/>
    </source>
</evidence>
<dbReference type="GO" id="GO:0004497">
    <property type="term" value="F:monooxygenase activity"/>
    <property type="evidence" value="ECO:0007669"/>
    <property type="project" value="InterPro"/>
</dbReference>
<organism evidence="1 2">
    <name type="scientific">Sphaerobolus stellatus (strain SS14)</name>
    <dbReference type="NCBI Taxonomy" id="990650"/>
    <lineage>
        <taxon>Eukaryota</taxon>
        <taxon>Fungi</taxon>
        <taxon>Dikarya</taxon>
        <taxon>Basidiomycota</taxon>
        <taxon>Agaricomycotina</taxon>
        <taxon>Agaricomycetes</taxon>
        <taxon>Phallomycetidae</taxon>
        <taxon>Geastrales</taxon>
        <taxon>Sphaerobolaceae</taxon>
        <taxon>Sphaerobolus</taxon>
    </lineage>
</organism>
<dbReference type="GO" id="GO:0016705">
    <property type="term" value="F:oxidoreductase activity, acting on paired donors, with incorporation or reduction of molecular oxygen"/>
    <property type="evidence" value="ECO:0007669"/>
    <property type="project" value="InterPro"/>
</dbReference>
<gene>
    <name evidence="1" type="ORF">M422DRAFT_257909</name>
</gene>
<dbReference type="Proteomes" id="UP000054279">
    <property type="component" value="Unassembled WGS sequence"/>
</dbReference>
<dbReference type="SUPFAM" id="SSF48264">
    <property type="entry name" value="Cytochrome P450"/>
    <property type="match status" value="1"/>
</dbReference>
<protein>
    <submittedName>
        <fullName evidence="1">Unplaced genomic scaffold SPHSTscaffold_78, whole genome shotgun sequence</fullName>
    </submittedName>
</protein>
<proteinExistence type="predicted"/>
<reference evidence="1 2" key="1">
    <citation type="submission" date="2014-06" db="EMBL/GenBank/DDBJ databases">
        <title>Evolutionary Origins and Diversification of the Mycorrhizal Mutualists.</title>
        <authorList>
            <consortium name="DOE Joint Genome Institute"/>
            <consortium name="Mycorrhizal Genomics Consortium"/>
            <person name="Kohler A."/>
            <person name="Kuo A."/>
            <person name="Nagy L.G."/>
            <person name="Floudas D."/>
            <person name="Copeland A."/>
            <person name="Barry K.W."/>
            <person name="Cichocki N."/>
            <person name="Veneault-Fourrey C."/>
            <person name="LaButti K."/>
            <person name="Lindquist E.A."/>
            <person name="Lipzen A."/>
            <person name="Lundell T."/>
            <person name="Morin E."/>
            <person name="Murat C."/>
            <person name="Riley R."/>
            <person name="Ohm R."/>
            <person name="Sun H."/>
            <person name="Tunlid A."/>
            <person name="Henrissat B."/>
            <person name="Grigoriev I.V."/>
            <person name="Hibbett D.S."/>
            <person name="Martin F."/>
        </authorList>
    </citation>
    <scope>NUCLEOTIDE SEQUENCE [LARGE SCALE GENOMIC DNA]</scope>
    <source>
        <strain evidence="1 2">SS14</strain>
    </source>
</reference>
<dbReference type="Gene3D" id="1.10.630.10">
    <property type="entry name" value="Cytochrome P450"/>
    <property type="match status" value="1"/>
</dbReference>
<dbReference type="HOGENOM" id="CLU_001570_8_3_1"/>
<sequence>MDFLARLGFDSVRGALINAFGVLALYGVWETIHRIWLARWLSPLGNLPGPRRTSLFWGNMREIFNAGPGEMHEQWVKQYGHTFTYTGILGTRRLTTLDPKALAYVMNHSAQWQRPEMTRSFLADLFGKGVLFAEGAFCVKFS</sequence>
<dbReference type="AlphaFoldDB" id="A0A0C9U8D8"/>
<dbReference type="OrthoDB" id="1470350at2759"/>